<dbReference type="Proteomes" id="UP001283361">
    <property type="component" value="Unassembled WGS sequence"/>
</dbReference>
<reference evidence="1" key="1">
    <citation type="journal article" date="2023" name="G3 (Bethesda)">
        <title>A reference genome for the long-term kleptoplast-retaining sea slug Elysia crispata morphotype clarki.</title>
        <authorList>
            <person name="Eastman K.E."/>
            <person name="Pendleton A.L."/>
            <person name="Shaikh M.A."/>
            <person name="Suttiyut T."/>
            <person name="Ogas R."/>
            <person name="Tomko P."/>
            <person name="Gavelis G."/>
            <person name="Widhalm J.R."/>
            <person name="Wisecaver J.H."/>
        </authorList>
    </citation>
    <scope>NUCLEOTIDE SEQUENCE</scope>
    <source>
        <strain evidence="1">ECLA1</strain>
    </source>
</reference>
<proteinExistence type="predicted"/>
<dbReference type="SUPFAM" id="SSF54368">
    <property type="entry name" value="Glutamine synthetase, N-terminal domain"/>
    <property type="match status" value="1"/>
</dbReference>
<evidence type="ECO:0000313" key="1">
    <source>
        <dbReference type="EMBL" id="KAK3770558.1"/>
    </source>
</evidence>
<accession>A0AAE0ZJE6</accession>
<sequence length="214" mass="24247">MAATFMVVSAMALIKNGGISYLFRFEFPRIFTSKWVIPYLGKNAKAIQKSRRERAQANIQAWARDPKSFEFLELRVYDVHGYAKGRLLPTYAGSDVFETGTGLGGFLCYIGVKGQINDHPGLWEGVGQSNKRLVPIRNTLKPSLQEARGSHKIATVLCDMVLSDGSLASFHEKWMERFVLFYNFFPLNLKSLDEKIAEFYSNNLCFDSVAQQRV</sequence>
<keyword evidence="2" id="KW-1185">Reference proteome</keyword>
<dbReference type="GO" id="GO:0004356">
    <property type="term" value="F:glutamine synthetase activity"/>
    <property type="evidence" value="ECO:0007669"/>
    <property type="project" value="InterPro"/>
</dbReference>
<comment type="caution">
    <text evidence="1">The sequence shown here is derived from an EMBL/GenBank/DDBJ whole genome shotgun (WGS) entry which is preliminary data.</text>
</comment>
<dbReference type="InterPro" id="IPR036651">
    <property type="entry name" value="Gln_synt_N_sf"/>
</dbReference>
<protein>
    <submittedName>
        <fullName evidence="1">Uncharacterized protein</fullName>
    </submittedName>
</protein>
<gene>
    <name evidence="1" type="ORF">RRG08_066963</name>
</gene>
<evidence type="ECO:0000313" key="2">
    <source>
        <dbReference type="Proteomes" id="UP001283361"/>
    </source>
</evidence>
<dbReference type="AlphaFoldDB" id="A0AAE0ZJE6"/>
<name>A0AAE0ZJE6_9GAST</name>
<organism evidence="1 2">
    <name type="scientific">Elysia crispata</name>
    <name type="common">lettuce slug</name>
    <dbReference type="NCBI Taxonomy" id="231223"/>
    <lineage>
        <taxon>Eukaryota</taxon>
        <taxon>Metazoa</taxon>
        <taxon>Spiralia</taxon>
        <taxon>Lophotrochozoa</taxon>
        <taxon>Mollusca</taxon>
        <taxon>Gastropoda</taxon>
        <taxon>Heterobranchia</taxon>
        <taxon>Euthyneura</taxon>
        <taxon>Panpulmonata</taxon>
        <taxon>Sacoglossa</taxon>
        <taxon>Placobranchoidea</taxon>
        <taxon>Plakobranchidae</taxon>
        <taxon>Elysia</taxon>
    </lineage>
</organism>
<dbReference type="EMBL" id="JAWDGP010003819">
    <property type="protein sequence ID" value="KAK3770558.1"/>
    <property type="molecule type" value="Genomic_DNA"/>
</dbReference>
<dbReference type="GO" id="GO:0006542">
    <property type="term" value="P:glutamine biosynthetic process"/>
    <property type="evidence" value="ECO:0007669"/>
    <property type="project" value="InterPro"/>
</dbReference>